<name>A0A9N7U943_PLEPL</name>
<sequence>MNSAVRATSRNLTFRLVISLVCVELRKRRRRKRRGGGGAALESRPAFARLFKMSQFTSAPPLTPSSTPAQFECAVSNSEEVLAAQRPFKPSAECGRDEQIKRMKGTEGKSACRRRRDSSDGERKTSSARVSASGGRAVEALKLIRDQRRMPPPKQLVTGRGPGSACLDGVTGAASQQDGQNPQRSMETERNRKPAPREQNGRVDGAGPARQMTTCTYTQTYTQGQVLQSRRSIIEISPWRIQVSGHTAHYVIKGS</sequence>
<dbReference type="AlphaFoldDB" id="A0A9N7U943"/>
<feature type="compositionally biased region" description="Low complexity" evidence="1">
    <location>
        <begin position="127"/>
        <end position="138"/>
    </location>
</feature>
<feature type="compositionally biased region" description="Polar residues" evidence="1">
    <location>
        <begin position="173"/>
        <end position="185"/>
    </location>
</feature>
<evidence type="ECO:0000256" key="1">
    <source>
        <dbReference type="SAM" id="MobiDB-lite"/>
    </source>
</evidence>
<feature type="region of interest" description="Disordered" evidence="1">
    <location>
        <begin position="91"/>
        <end position="209"/>
    </location>
</feature>
<feature type="compositionally biased region" description="Basic and acidic residues" evidence="1">
    <location>
        <begin position="186"/>
        <end position="201"/>
    </location>
</feature>
<organism evidence="2 3">
    <name type="scientific">Pleuronectes platessa</name>
    <name type="common">European plaice</name>
    <dbReference type="NCBI Taxonomy" id="8262"/>
    <lineage>
        <taxon>Eukaryota</taxon>
        <taxon>Metazoa</taxon>
        <taxon>Chordata</taxon>
        <taxon>Craniata</taxon>
        <taxon>Vertebrata</taxon>
        <taxon>Euteleostomi</taxon>
        <taxon>Actinopterygii</taxon>
        <taxon>Neopterygii</taxon>
        <taxon>Teleostei</taxon>
        <taxon>Neoteleostei</taxon>
        <taxon>Acanthomorphata</taxon>
        <taxon>Carangaria</taxon>
        <taxon>Pleuronectiformes</taxon>
        <taxon>Pleuronectoidei</taxon>
        <taxon>Pleuronectidae</taxon>
        <taxon>Pleuronectes</taxon>
    </lineage>
</organism>
<comment type="caution">
    <text evidence="2">The sequence shown here is derived from an EMBL/GenBank/DDBJ whole genome shotgun (WGS) entry which is preliminary data.</text>
</comment>
<evidence type="ECO:0000313" key="3">
    <source>
        <dbReference type="Proteomes" id="UP001153269"/>
    </source>
</evidence>
<proteinExistence type="predicted"/>
<dbReference type="Proteomes" id="UP001153269">
    <property type="component" value="Unassembled WGS sequence"/>
</dbReference>
<dbReference type="EMBL" id="CADEAL010000886">
    <property type="protein sequence ID" value="CAB1426397.1"/>
    <property type="molecule type" value="Genomic_DNA"/>
</dbReference>
<protein>
    <submittedName>
        <fullName evidence="2">Uncharacterized protein</fullName>
    </submittedName>
</protein>
<gene>
    <name evidence="2" type="ORF">PLEPLA_LOCUS14333</name>
</gene>
<keyword evidence="3" id="KW-1185">Reference proteome</keyword>
<reference evidence="2" key="1">
    <citation type="submission" date="2020-03" db="EMBL/GenBank/DDBJ databases">
        <authorList>
            <person name="Weist P."/>
        </authorList>
    </citation>
    <scope>NUCLEOTIDE SEQUENCE</scope>
</reference>
<evidence type="ECO:0000313" key="2">
    <source>
        <dbReference type="EMBL" id="CAB1426397.1"/>
    </source>
</evidence>
<feature type="compositionally biased region" description="Basic and acidic residues" evidence="1">
    <location>
        <begin position="94"/>
        <end position="107"/>
    </location>
</feature>
<accession>A0A9N7U943</accession>